<evidence type="ECO:0000256" key="5">
    <source>
        <dbReference type="ARBA" id="ARBA00022692"/>
    </source>
</evidence>
<feature type="transmembrane region" description="Helical" evidence="14">
    <location>
        <begin position="50"/>
        <end position="68"/>
    </location>
</feature>
<dbReference type="PANTHER" id="PTHR39188:SF3">
    <property type="entry name" value="STAGE IV SPORULATION PROTEIN FB"/>
    <property type="match status" value="1"/>
</dbReference>
<keyword evidence="13 14" id="KW-0472">Membrane</keyword>
<comment type="subcellular location">
    <subcellularLocation>
        <location evidence="1 14">Cell membrane</location>
        <topology evidence="1 14">Multi-pass membrane protein</topology>
    </subcellularLocation>
</comment>
<dbReference type="GO" id="GO:0046872">
    <property type="term" value="F:metal ion binding"/>
    <property type="evidence" value="ECO:0007669"/>
    <property type="project" value="UniProtKB-UniRule"/>
</dbReference>
<dbReference type="GO" id="GO:0008237">
    <property type="term" value="F:metallopeptidase activity"/>
    <property type="evidence" value="ECO:0007669"/>
    <property type="project" value="UniProtKB-UniRule"/>
</dbReference>
<evidence type="ECO:0000256" key="15">
    <source>
        <dbReference type="PIRSR" id="PIRSR006404-1"/>
    </source>
</evidence>
<keyword evidence="6 14" id="KW-0479">Metal-binding</keyword>
<feature type="transmembrane region" description="Helical" evidence="14">
    <location>
        <begin position="141"/>
        <end position="164"/>
    </location>
</feature>
<comment type="cofactor">
    <cofactor evidence="14 16">
        <name>Zn(2+)</name>
        <dbReference type="ChEBI" id="CHEBI:29105"/>
    </cofactor>
    <text evidence="14 16">Binds 1 zinc ion per subunit.</text>
</comment>
<name>A0A1Y6BP44_9PROT</name>
<dbReference type="Gene3D" id="3.10.580.10">
    <property type="entry name" value="CBS-domain"/>
    <property type="match status" value="1"/>
</dbReference>
<evidence type="ECO:0000313" key="19">
    <source>
        <dbReference type="EMBL" id="SMF12920.1"/>
    </source>
</evidence>
<dbReference type="Proteomes" id="UP000192917">
    <property type="component" value="Unassembled WGS sequence"/>
</dbReference>
<protein>
    <recommendedName>
        <fullName evidence="14">Zinc metalloprotease</fullName>
    </recommendedName>
</protein>
<keyword evidence="8 14" id="KW-0378">Hydrolase</keyword>
<gene>
    <name evidence="19" type="ORF">SAMN05428998_105120</name>
</gene>
<feature type="binding site" evidence="16">
    <location>
        <position position="68"/>
    </location>
    <ligand>
        <name>Zn(2+)</name>
        <dbReference type="ChEBI" id="CHEBI:29105"/>
        <note>catalytic</note>
    </ligand>
</feature>
<evidence type="ECO:0000256" key="13">
    <source>
        <dbReference type="ARBA" id="ARBA00023136"/>
    </source>
</evidence>
<evidence type="ECO:0000259" key="18">
    <source>
        <dbReference type="PROSITE" id="PS51371"/>
    </source>
</evidence>
<evidence type="ECO:0000256" key="6">
    <source>
        <dbReference type="ARBA" id="ARBA00022723"/>
    </source>
</evidence>
<dbReference type="AlphaFoldDB" id="A0A1Y6BP44"/>
<dbReference type="Pfam" id="PF02163">
    <property type="entry name" value="Peptidase_M50"/>
    <property type="match status" value="2"/>
</dbReference>
<dbReference type="RefSeq" id="WP_085122133.1">
    <property type="nucleotide sequence ID" value="NZ_FWZX01000005.1"/>
</dbReference>
<feature type="binding site" evidence="16">
    <location>
        <position position="72"/>
    </location>
    <ligand>
        <name>Zn(2+)</name>
        <dbReference type="ChEBI" id="CHEBI:29105"/>
        <note>catalytic</note>
    </ligand>
</feature>
<keyword evidence="12 17" id="KW-0129">CBS domain</keyword>
<feature type="transmembrane region" description="Helical" evidence="14">
    <location>
        <begin position="193"/>
        <end position="211"/>
    </location>
</feature>
<evidence type="ECO:0000256" key="3">
    <source>
        <dbReference type="ARBA" id="ARBA00022475"/>
    </source>
</evidence>
<evidence type="ECO:0000256" key="14">
    <source>
        <dbReference type="PIRNR" id="PIRNR006404"/>
    </source>
</evidence>
<evidence type="ECO:0000256" key="9">
    <source>
        <dbReference type="ARBA" id="ARBA00022833"/>
    </source>
</evidence>
<evidence type="ECO:0000313" key="20">
    <source>
        <dbReference type="Proteomes" id="UP000192917"/>
    </source>
</evidence>
<dbReference type="PIRSF" id="PIRSF006404">
    <property type="entry name" value="UCP006404_Pept_M50_CBS"/>
    <property type="match status" value="1"/>
</dbReference>
<evidence type="ECO:0000256" key="8">
    <source>
        <dbReference type="ARBA" id="ARBA00022801"/>
    </source>
</evidence>
<dbReference type="SMART" id="SM00116">
    <property type="entry name" value="CBS"/>
    <property type="match status" value="2"/>
</dbReference>
<organism evidence="19 20">
    <name type="scientific">Tistlia consotensis USBA 355</name>
    <dbReference type="NCBI Taxonomy" id="560819"/>
    <lineage>
        <taxon>Bacteria</taxon>
        <taxon>Pseudomonadati</taxon>
        <taxon>Pseudomonadota</taxon>
        <taxon>Alphaproteobacteria</taxon>
        <taxon>Rhodospirillales</taxon>
        <taxon>Rhodovibrionaceae</taxon>
        <taxon>Tistlia</taxon>
    </lineage>
</organism>
<feature type="transmembrane region" description="Helical" evidence="14">
    <location>
        <begin position="20"/>
        <end position="38"/>
    </location>
</feature>
<keyword evidence="11 14" id="KW-0482">Metalloprotease</keyword>
<evidence type="ECO:0000256" key="11">
    <source>
        <dbReference type="ARBA" id="ARBA00023049"/>
    </source>
</evidence>
<sequence length="376" mass="41405">MFGRQVTLFEIFGFRVKVDLSWAFLALLIAWSLAQGLFPSLYQGLTVATYWWMAVVGVVGVLVSLVFHELSHSLVARRFGLEIRGITLFLFGGVAEMQEEPMSAKVEFWMAVAGPLASLFLAGVFYGLAALGQSYGAPPPVWGIASYLGFLNLLLAGFNLIPAFPMDGGRVLRAALWYRWGDLKRATRAASRAGSLFGLALVGLGLFNLLSGNFVGGFWWFLIGLFIRQAAASSLVQLQSRQMLTGEPVRRFMTDDPVAVPHDTTVRAFVEDYLFHHGHDFYPVVAGDRLLGSIETRQIKAVPRALWDETTVGEIARPLDATITIEAGGDAVQALARMQRDGVSRLIVVERGRLVGLLTLKDLMKLLALRLELEQE</sequence>
<dbReference type="GO" id="GO:0006508">
    <property type="term" value="P:proteolysis"/>
    <property type="evidence" value="ECO:0007669"/>
    <property type="project" value="UniProtKB-KW"/>
</dbReference>
<keyword evidence="7" id="KW-0677">Repeat</keyword>
<evidence type="ECO:0000256" key="7">
    <source>
        <dbReference type="ARBA" id="ARBA00022737"/>
    </source>
</evidence>
<reference evidence="19 20" key="1">
    <citation type="submission" date="2017-04" db="EMBL/GenBank/DDBJ databases">
        <authorList>
            <person name="Afonso C.L."/>
            <person name="Miller P.J."/>
            <person name="Scott M.A."/>
            <person name="Spackman E."/>
            <person name="Goraichik I."/>
            <person name="Dimitrov K.M."/>
            <person name="Suarez D.L."/>
            <person name="Swayne D.E."/>
        </authorList>
    </citation>
    <scope>NUCLEOTIDE SEQUENCE [LARGE SCALE GENOMIC DNA]</scope>
    <source>
        <strain evidence="19 20">USBA 355</strain>
    </source>
</reference>
<evidence type="ECO:0000256" key="4">
    <source>
        <dbReference type="ARBA" id="ARBA00022670"/>
    </source>
</evidence>
<dbReference type="InterPro" id="IPR016483">
    <property type="entry name" value="UCP006404_Pept_M50_CBS"/>
</dbReference>
<feature type="binding site" evidence="16">
    <location>
        <position position="167"/>
    </location>
    <ligand>
        <name>Zn(2+)</name>
        <dbReference type="ChEBI" id="CHEBI:29105"/>
        <note>catalytic</note>
    </ligand>
</feature>
<evidence type="ECO:0000256" key="12">
    <source>
        <dbReference type="ARBA" id="ARBA00023122"/>
    </source>
</evidence>
<dbReference type="InterPro" id="IPR046342">
    <property type="entry name" value="CBS_dom_sf"/>
</dbReference>
<dbReference type="InterPro" id="IPR008915">
    <property type="entry name" value="Peptidase_M50"/>
</dbReference>
<keyword evidence="4 14" id="KW-0645">Protease</keyword>
<dbReference type="InterPro" id="IPR000644">
    <property type="entry name" value="CBS_dom"/>
</dbReference>
<dbReference type="PROSITE" id="PS51371">
    <property type="entry name" value="CBS"/>
    <property type="match status" value="1"/>
</dbReference>
<proteinExistence type="inferred from homology"/>
<keyword evidence="5 14" id="KW-0812">Transmembrane</keyword>
<dbReference type="SUPFAM" id="SSF54631">
    <property type="entry name" value="CBS-domain pair"/>
    <property type="match status" value="1"/>
</dbReference>
<dbReference type="EMBL" id="FWZX01000005">
    <property type="protein sequence ID" value="SMF12920.1"/>
    <property type="molecule type" value="Genomic_DNA"/>
</dbReference>
<dbReference type="STRING" id="560819.SAMN05428998_105120"/>
<evidence type="ECO:0000256" key="10">
    <source>
        <dbReference type="ARBA" id="ARBA00022989"/>
    </source>
</evidence>
<keyword evidence="20" id="KW-1185">Reference proteome</keyword>
<dbReference type="PANTHER" id="PTHR39188">
    <property type="entry name" value="MEMBRANE-ASSOCIATED ZINC METALLOPROTEASE M50B"/>
    <property type="match status" value="1"/>
</dbReference>
<feature type="active site" evidence="15">
    <location>
        <position position="69"/>
    </location>
</feature>
<comment type="similarity">
    <text evidence="2 14">Belongs to the peptidase M50B family.</text>
</comment>
<evidence type="ECO:0000256" key="17">
    <source>
        <dbReference type="PROSITE-ProRule" id="PRU00703"/>
    </source>
</evidence>
<evidence type="ECO:0000256" key="2">
    <source>
        <dbReference type="ARBA" id="ARBA00007931"/>
    </source>
</evidence>
<feature type="domain" description="CBS" evidence="18">
    <location>
        <begin position="316"/>
        <end position="373"/>
    </location>
</feature>
<keyword evidence="10 14" id="KW-1133">Transmembrane helix</keyword>
<feature type="transmembrane region" description="Helical" evidence="14">
    <location>
        <begin position="108"/>
        <end position="129"/>
    </location>
</feature>
<dbReference type="CDD" id="cd06164">
    <property type="entry name" value="S2P-M50_SpoIVFB_CBS"/>
    <property type="match status" value="1"/>
</dbReference>
<evidence type="ECO:0000256" key="16">
    <source>
        <dbReference type="PIRSR" id="PIRSR006404-2"/>
    </source>
</evidence>
<keyword evidence="9 14" id="KW-0862">Zinc</keyword>
<accession>A0A1Y6BP44</accession>
<dbReference type="Pfam" id="PF00571">
    <property type="entry name" value="CBS"/>
    <property type="match status" value="2"/>
</dbReference>
<dbReference type="GO" id="GO:0005886">
    <property type="term" value="C:plasma membrane"/>
    <property type="evidence" value="ECO:0007669"/>
    <property type="project" value="UniProtKB-SubCell"/>
</dbReference>
<evidence type="ECO:0000256" key="1">
    <source>
        <dbReference type="ARBA" id="ARBA00004651"/>
    </source>
</evidence>
<keyword evidence="3 14" id="KW-1003">Cell membrane</keyword>